<dbReference type="Gene3D" id="2.60.340.10">
    <property type="entry name" value="baseplate structural protein gp8, domain 1"/>
    <property type="match status" value="1"/>
</dbReference>
<protein>
    <recommendedName>
        <fullName evidence="1">Bacteriophage T4 Gp8 domain-containing protein</fullName>
    </recommendedName>
</protein>
<proteinExistence type="predicted"/>
<dbReference type="InterPro" id="IPR036327">
    <property type="entry name" value="Gp8_sf"/>
</dbReference>
<dbReference type="SUPFAM" id="SSF89433">
    <property type="entry name" value="Baseplate structural protein gp8"/>
    <property type="match status" value="1"/>
</dbReference>
<gene>
    <name evidence="2" type="ORF">METZ01_LOCUS255995</name>
</gene>
<reference evidence="2" key="1">
    <citation type="submission" date="2018-05" db="EMBL/GenBank/DDBJ databases">
        <authorList>
            <person name="Lanie J.A."/>
            <person name="Ng W.-L."/>
            <person name="Kazmierczak K.M."/>
            <person name="Andrzejewski T.M."/>
            <person name="Davidsen T.M."/>
            <person name="Wayne K.J."/>
            <person name="Tettelin H."/>
            <person name="Glass J.I."/>
            <person name="Rusch D."/>
            <person name="Podicherti R."/>
            <person name="Tsui H.-C.T."/>
            <person name="Winkler M.E."/>
        </authorList>
    </citation>
    <scope>NUCLEOTIDE SEQUENCE</scope>
</reference>
<dbReference type="InterPro" id="IPR015298">
    <property type="entry name" value="Phage_T4_Gp8"/>
</dbReference>
<accession>A0A382IX49</accession>
<feature type="non-terminal residue" evidence="2">
    <location>
        <position position="1"/>
    </location>
</feature>
<dbReference type="EMBL" id="UINC01069624">
    <property type="protein sequence ID" value="SVC03141.1"/>
    <property type="molecule type" value="Genomic_DNA"/>
</dbReference>
<feature type="domain" description="Bacteriophage T4 Gp8" evidence="1">
    <location>
        <begin position="3"/>
        <end position="64"/>
    </location>
</feature>
<sequence length="64" mass="6805">VLIANPIDASTGVAAVGTTYDGVGSNSADNELKEDTGDIIYVEYRAPIMRASDQTEDVKLVVEF</sequence>
<name>A0A382IX49_9ZZZZ</name>
<dbReference type="AlphaFoldDB" id="A0A382IX49"/>
<evidence type="ECO:0000259" key="1">
    <source>
        <dbReference type="Pfam" id="PF09215"/>
    </source>
</evidence>
<dbReference type="Pfam" id="PF09215">
    <property type="entry name" value="Phage-Gp8"/>
    <property type="match status" value="1"/>
</dbReference>
<evidence type="ECO:0000313" key="2">
    <source>
        <dbReference type="EMBL" id="SVC03141.1"/>
    </source>
</evidence>
<organism evidence="2">
    <name type="scientific">marine metagenome</name>
    <dbReference type="NCBI Taxonomy" id="408172"/>
    <lineage>
        <taxon>unclassified sequences</taxon>
        <taxon>metagenomes</taxon>
        <taxon>ecological metagenomes</taxon>
    </lineage>
</organism>